<keyword evidence="1" id="KW-0812">Transmembrane</keyword>
<dbReference type="AlphaFoldDB" id="A0A5J4RLA5"/>
<evidence type="ECO:0000313" key="2">
    <source>
        <dbReference type="EMBL" id="KAA6334324.1"/>
    </source>
</evidence>
<organism evidence="2">
    <name type="scientific">termite gut metagenome</name>
    <dbReference type="NCBI Taxonomy" id="433724"/>
    <lineage>
        <taxon>unclassified sequences</taxon>
        <taxon>metagenomes</taxon>
        <taxon>organismal metagenomes</taxon>
    </lineage>
</organism>
<keyword evidence="1" id="KW-1133">Transmembrane helix</keyword>
<accession>A0A5J4RLA5</accession>
<evidence type="ECO:0000256" key="1">
    <source>
        <dbReference type="SAM" id="Phobius"/>
    </source>
</evidence>
<name>A0A5J4RLA5_9ZZZZ</name>
<sequence length="158" mass="17401">MSEQTLIPLNGKSFRFRLQMLFPGNYALTGLPVITCNILHLMVIYGLPKFFGCLVASVSNNEVEESFPIAVYGNPYPAVVFFEPVQECISSTSTIPVSRLSELGSPTSFPKLRIQFKTGTLLTPKSLPVEPKSNPSSYRCKACLFIDRGLAVDFNSTV</sequence>
<gene>
    <name evidence="2" type="ORF">EZS27_017337</name>
</gene>
<protein>
    <submittedName>
        <fullName evidence="2">Uncharacterized protein</fullName>
    </submittedName>
</protein>
<keyword evidence="1" id="KW-0472">Membrane</keyword>
<dbReference type="EMBL" id="SNRY01001009">
    <property type="protein sequence ID" value="KAA6334324.1"/>
    <property type="molecule type" value="Genomic_DNA"/>
</dbReference>
<reference evidence="2" key="1">
    <citation type="submission" date="2019-03" db="EMBL/GenBank/DDBJ databases">
        <title>Single cell metagenomics reveals metabolic interactions within the superorganism composed of flagellate Streblomastix strix and complex community of Bacteroidetes bacteria on its surface.</title>
        <authorList>
            <person name="Treitli S.C."/>
            <person name="Kolisko M."/>
            <person name="Husnik F."/>
            <person name="Keeling P."/>
            <person name="Hampl V."/>
        </authorList>
    </citation>
    <scope>NUCLEOTIDE SEQUENCE</scope>
    <source>
        <strain evidence="2">STM</strain>
    </source>
</reference>
<comment type="caution">
    <text evidence="2">The sequence shown here is derived from an EMBL/GenBank/DDBJ whole genome shotgun (WGS) entry which is preliminary data.</text>
</comment>
<proteinExistence type="predicted"/>
<feature type="transmembrane region" description="Helical" evidence="1">
    <location>
        <begin position="26"/>
        <end position="47"/>
    </location>
</feature>